<gene>
    <name evidence="1" type="ORF">LTT95_06940</name>
</gene>
<keyword evidence="2" id="KW-1185">Reference proteome</keyword>
<reference evidence="1" key="1">
    <citation type="submission" date="2021-12" db="EMBL/GenBank/DDBJ databases">
        <authorList>
            <person name="Ulrich A."/>
        </authorList>
    </citation>
    <scope>NUCLEOTIDE SEQUENCE</scope>
    <source>
        <strain evidence="1">A1P009</strain>
    </source>
</reference>
<dbReference type="SUPFAM" id="SSF56935">
    <property type="entry name" value="Porins"/>
    <property type="match status" value="1"/>
</dbReference>
<accession>A0ABS8UD65</accession>
<evidence type="ECO:0000313" key="2">
    <source>
        <dbReference type="Proteomes" id="UP001430360"/>
    </source>
</evidence>
<dbReference type="PANTHER" id="PTHR30451">
    <property type="entry name" value="OUTER MEMBRANE USHER PROTEIN"/>
    <property type="match status" value="1"/>
</dbReference>
<protein>
    <submittedName>
        <fullName evidence="1">Fimbria/pilus outer membrane usher protein</fullName>
    </submittedName>
</protein>
<dbReference type="Pfam" id="PF00577">
    <property type="entry name" value="Usher"/>
    <property type="match status" value="2"/>
</dbReference>
<dbReference type="Proteomes" id="UP001430360">
    <property type="component" value="Unassembled WGS sequence"/>
</dbReference>
<dbReference type="InterPro" id="IPR042186">
    <property type="entry name" value="FimD_plug_dom"/>
</dbReference>
<reference evidence="1" key="2">
    <citation type="journal article" date="2022" name="Syst. Appl. Microbiol.">
        <title>Physiological and genomic characterisation of Luteimonas fraxinea sp. nov., a bacterial species associated with trees tolerant to ash dieback.</title>
        <authorList>
            <person name="Ulrich K."/>
            <person name="Becker R."/>
            <person name="Behrendt U."/>
            <person name="Kube M."/>
            <person name="Schneck V."/>
            <person name="Ulrich A."/>
        </authorList>
    </citation>
    <scope>NUCLEOTIDE SEQUENCE</scope>
    <source>
        <strain evidence="1">A1P009</strain>
    </source>
</reference>
<organism evidence="1 2">
    <name type="scientific">Luteimonas fraxinea</name>
    <dbReference type="NCBI Taxonomy" id="2901869"/>
    <lineage>
        <taxon>Bacteria</taxon>
        <taxon>Pseudomonadati</taxon>
        <taxon>Pseudomonadota</taxon>
        <taxon>Gammaproteobacteria</taxon>
        <taxon>Lysobacterales</taxon>
        <taxon>Lysobacteraceae</taxon>
        <taxon>Luteimonas</taxon>
    </lineage>
</organism>
<dbReference type="PANTHER" id="PTHR30451:SF5">
    <property type="entry name" value="SLR0019 PROTEIN"/>
    <property type="match status" value="1"/>
</dbReference>
<name>A0ABS8UD65_9GAMM</name>
<sequence>MALTLAISEAHARVPEGVEPLLLLPTVDGQEKRTPAVFWQHKGAWHAEAKTWAALGVVLKPEETGVLPAAALGVGFDVDEGEAVVHVTIPADRLPTQEGARRGRSSELSPAAPGVLVNYSISGLVSGVSQGASMGFDARTAGRWGVVSTTGQFNARTGQGGEFRRGVTRWQRDDLDRQVTWQAGDVFAGSSREIVGLGGVRVARDPRALDPTTPTYPVPFLGGIALDPGTVEVLANEARVLRQDVGRGPFVVNGNPLSTGASRTQVVVRDAYGRESVLSDQRFYVAPTLLRQGLTTWDVALGRVREDESTYGTLGASGNVAWGFNDRWTLRAGGQADEHQQGHLTLGATTALGTFGTLDVEAGHSSGGGWRWGIAYDYQGPEFGVRLEHERNDRFWRLRSRVALDIQERTRASVSWRPHRDLSLRAGYTALQTDRTSTHFADAGVTLRRGAHQFGAGVVRDFERQETRLDLGYQLALGQQRIAARVRSAPEADVWALRYAGSIDVQETPVSVAAEIEDGSRGREARGVASWVTDVGQARVSAGSGYGTSYASGTFTGAVHVDRQGLSFLRPASSAFAVIDVPGQANVPVRVGGRVVGRTNAKGRLVTGEVGALIPTQVRLDDRALPLGVQLGDTEKTAMSGRLAGMHVSFPVRTNSARIFRVTGVAIAPGTRAKTEREETQVGFDGVVYLEHSEPGQAIDVEGVCMATVPNELGPALDVTPLPCR</sequence>
<comment type="caution">
    <text evidence="1">The sequence shown here is derived from an EMBL/GenBank/DDBJ whole genome shotgun (WGS) entry which is preliminary data.</text>
</comment>
<dbReference type="InterPro" id="IPR000015">
    <property type="entry name" value="Fimb_usher"/>
</dbReference>
<evidence type="ECO:0000313" key="1">
    <source>
        <dbReference type="EMBL" id="MCD9096676.1"/>
    </source>
</evidence>
<dbReference type="EMBL" id="JAJQKU010000002">
    <property type="protein sequence ID" value="MCD9096676.1"/>
    <property type="molecule type" value="Genomic_DNA"/>
</dbReference>
<dbReference type="Gene3D" id="2.60.40.2610">
    <property type="entry name" value="Outer membrane usher protein FimD, plug domain"/>
    <property type="match status" value="1"/>
</dbReference>
<dbReference type="Gene3D" id="2.60.40.3110">
    <property type="match status" value="1"/>
</dbReference>
<proteinExistence type="predicted"/>